<proteinExistence type="predicted"/>
<dbReference type="AlphaFoldDB" id="A0A6J1SN57"/>
<accession>A0A6J1SN57</accession>
<dbReference type="RefSeq" id="XP_026279971.1">
    <property type="nucleotide sequence ID" value="XM_026424186.2"/>
</dbReference>
<dbReference type="KEGG" id="foc:113207564"/>
<protein>
    <submittedName>
        <fullName evidence="4">Uncharacterized protein LOC113207564</fullName>
    </submittedName>
</protein>
<gene>
    <name evidence="4" type="primary">LOC113207564</name>
</gene>
<evidence type="ECO:0000313" key="4">
    <source>
        <dbReference type="RefSeq" id="XP_026279971.1"/>
    </source>
</evidence>
<keyword evidence="2" id="KW-0732">Signal</keyword>
<evidence type="ECO:0000313" key="3">
    <source>
        <dbReference type="Proteomes" id="UP000504606"/>
    </source>
</evidence>
<feature type="region of interest" description="Disordered" evidence="1">
    <location>
        <begin position="124"/>
        <end position="144"/>
    </location>
</feature>
<evidence type="ECO:0000256" key="1">
    <source>
        <dbReference type="SAM" id="MobiDB-lite"/>
    </source>
</evidence>
<sequence length="144" mass="14855">MPGPAASLSAWLVSGAAFGLVLVLATPPPAGVSRRAGVTSDLPRADNATPGSTYLAQMDMDRGWMCSSVCSKAVDKQVAYCMCVGCDEQGQCVYNEPDCALRCRCNCNGRLGDVDAAAAALTMPGWAPTPRMPTPSAPSSSARP</sequence>
<feature type="chain" id="PRO_5026883420" evidence="2">
    <location>
        <begin position="26"/>
        <end position="144"/>
    </location>
</feature>
<organism evidence="3 4">
    <name type="scientific">Frankliniella occidentalis</name>
    <name type="common">Western flower thrips</name>
    <name type="synonym">Euthrips occidentalis</name>
    <dbReference type="NCBI Taxonomy" id="133901"/>
    <lineage>
        <taxon>Eukaryota</taxon>
        <taxon>Metazoa</taxon>
        <taxon>Ecdysozoa</taxon>
        <taxon>Arthropoda</taxon>
        <taxon>Hexapoda</taxon>
        <taxon>Insecta</taxon>
        <taxon>Pterygota</taxon>
        <taxon>Neoptera</taxon>
        <taxon>Paraneoptera</taxon>
        <taxon>Thysanoptera</taxon>
        <taxon>Terebrantia</taxon>
        <taxon>Thripoidea</taxon>
        <taxon>Thripidae</taxon>
        <taxon>Frankliniella</taxon>
    </lineage>
</organism>
<keyword evidence="3" id="KW-1185">Reference proteome</keyword>
<dbReference type="GeneID" id="113207564"/>
<reference evidence="4" key="1">
    <citation type="submission" date="2025-08" db="UniProtKB">
        <authorList>
            <consortium name="RefSeq"/>
        </authorList>
    </citation>
    <scope>IDENTIFICATION</scope>
    <source>
        <tissue evidence="4">Whole organism</tissue>
    </source>
</reference>
<evidence type="ECO:0000256" key="2">
    <source>
        <dbReference type="SAM" id="SignalP"/>
    </source>
</evidence>
<feature type="signal peptide" evidence="2">
    <location>
        <begin position="1"/>
        <end position="25"/>
    </location>
</feature>
<name>A0A6J1SN57_FRAOC</name>
<dbReference type="Proteomes" id="UP000504606">
    <property type="component" value="Unplaced"/>
</dbReference>